<reference evidence="8 9" key="1">
    <citation type="submission" date="2021-03" db="EMBL/GenBank/DDBJ databases">
        <title>Novel species identification of genus Shewanella.</title>
        <authorList>
            <person name="Liu G."/>
            <person name="Zhang Q."/>
        </authorList>
    </citation>
    <scope>NUCLEOTIDE SEQUENCE [LARGE SCALE GENOMIC DNA]</scope>
    <source>
        <strain evidence="8 9">FJAT-53726</strain>
    </source>
</reference>
<feature type="transmembrane region" description="Helical" evidence="7">
    <location>
        <begin position="367"/>
        <end position="388"/>
    </location>
</feature>
<feature type="transmembrane region" description="Helical" evidence="7">
    <location>
        <begin position="320"/>
        <end position="346"/>
    </location>
</feature>
<dbReference type="Proteomes" id="UP000663281">
    <property type="component" value="Chromosome"/>
</dbReference>
<feature type="transmembrane region" description="Helical" evidence="7">
    <location>
        <begin position="74"/>
        <end position="92"/>
    </location>
</feature>
<keyword evidence="4 7" id="KW-0812">Transmembrane</keyword>
<dbReference type="PANTHER" id="PTHR30043:SF1">
    <property type="entry name" value="ABC TRANSPORT SYSTEM PERMEASE PROTEIN P69"/>
    <property type="match status" value="1"/>
</dbReference>
<dbReference type="GO" id="GO:0005886">
    <property type="term" value="C:plasma membrane"/>
    <property type="evidence" value="ECO:0007669"/>
    <property type="project" value="UniProtKB-SubCell"/>
</dbReference>
<evidence type="ECO:0000313" key="8">
    <source>
        <dbReference type="EMBL" id="QSX28731.1"/>
    </source>
</evidence>
<keyword evidence="9" id="KW-1185">Reference proteome</keyword>
<evidence type="ECO:0000256" key="3">
    <source>
        <dbReference type="ARBA" id="ARBA00022475"/>
    </source>
</evidence>
<proteinExistence type="predicted"/>
<sequence>MNKLLFESSSQAPGSWTFAGRWTRLTLALWLLSALAFLVADTEVIALEPWNELGRMLAGLLAPDFFATEQLFDALWQTVSFALLGVSGGLLLGSGLALVYHHPLIAAACAFVRAIHELFWALLFLQIFGLSPLTGVMALILPYAGTFARVFHDMLCRAPRVTDSTLPAGVDGISRYVFGKVVHVLPEMRAYVRYRFECGLRSSAVLGFIGMPTLGFHLESAFRQGHYPEGMALLLLFVLLIGTISLWCRRWLVPLYLLLAVYTLPPLAQVDGSLLWRFVSQDIWPASVQQWLLAGASLSQVPAALWQTCDWLWRLLQQQALPGIGSTLVLALAALGMTHVLVMLLLPWGRKTREPRRWDRVPRALRWLGLLLMRAIPEYVFAFVFMLLLGPSMLPAMLALALHNGGLIAFLTARAVDREGKGLPAGLDGFGYRILPVIYPGFMALLFYRFEVILRETAILGMLGIATLGFYIDSNFAEIRFAGALVLMICTALLNIGVDILARRLLTPGRSLLPERC</sequence>
<keyword evidence="2" id="KW-0813">Transport</keyword>
<dbReference type="KEGG" id="scyp:JYB88_10590"/>
<keyword evidence="3" id="KW-1003">Cell membrane</keyword>
<evidence type="ECO:0000256" key="7">
    <source>
        <dbReference type="SAM" id="Phobius"/>
    </source>
</evidence>
<dbReference type="AlphaFoldDB" id="A0A974XHY7"/>
<feature type="transmembrane region" description="Helical" evidence="7">
    <location>
        <begin position="452"/>
        <end position="472"/>
    </location>
</feature>
<dbReference type="SUPFAM" id="SSF161098">
    <property type="entry name" value="MetI-like"/>
    <property type="match status" value="2"/>
</dbReference>
<evidence type="ECO:0000256" key="1">
    <source>
        <dbReference type="ARBA" id="ARBA00004651"/>
    </source>
</evidence>
<gene>
    <name evidence="8" type="ORF">JYB88_10590</name>
</gene>
<accession>A0A974XHY7</accession>
<keyword evidence="5 7" id="KW-1133">Transmembrane helix</keyword>
<name>A0A974XHY7_9GAMM</name>
<feature type="transmembrane region" description="Helical" evidence="7">
    <location>
        <begin position="255"/>
        <end position="276"/>
    </location>
</feature>
<feature type="transmembrane region" description="Helical" evidence="7">
    <location>
        <begin position="394"/>
        <end position="413"/>
    </location>
</feature>
<evidence type="ECO:0000256" key="4">
    <source>
        <dbReference type="ARBA" id="ARBA00022692"/>
    </source>
</evidence>
<comment type="subcellular location">
    <subcellularLocation>
        <location evidence="1">Cell membrane</location>
        <topology evidence="1">Multi-pass membrane protein</topology>
    </subcellularLocation>
</comment>
<evidence type="ECO:0000256" key="2">
    <source>
        <dbReference type="ARBA" id="ARBA00022448"/>
    </source>
</evidence>
<dbReference type="PANTHER" id="PTHR30043">
    <property type="entry name" value="PHOSPHONATES TRANSPORT SYSTEM PERMEASE PROTEIN"/>
    <property type="match status" value="1"/>
</dbReference>
<feature type="transmembrane region" description="Helical" evidence="7">
    <location>
        <begin position="133"/>
        <end position="151"/>
    </location>
</feature>
<feature type="transmembrane region" description="Helical" evidence="7">
    <location>
        <begin position="484"/>
        <end position="502"/>
    </location>
</feature>
<keyword evidence="6 7" id="KW-0472">Membrane</keyword>
<organism evidence="8 9">
    <name type="scientific">Shewanella cyperi</name>
    <dbReference type="NCBI Taxonomy" id="2814292"/>
    <lineage>
        <taxon>Bacteria</taxon>
        <taxon>Pseudomonadati</taxon>
        <taxon>Pseudomonadota</taxon>
        <taxon>Gammaproteobacteria</taxon>
        <taxon>Alteromonadales</taxon>
        <taxon>Shewanellaceae</taxon>
        <taxon>Shewanella</taxon>
    </lineage>
</organism>
<evidence type="ECO:0000256" key="5">
    <source>
        <dbReference type="ARBA" id="ARBA00022989"/>
    </source>
</evidence>
<evidence type="ECO:0000313" key="9">
    <source>
        <dbReference type="Proteomes" id="UP000663281"/>
    </source>
</evidence>
<protein>
    <submittedName>
        <fullName evidence="8">ABC transporter permease</fullName>
    </submittedName>
</protein>
<dbReference type="Gene3D" id="1.10.3720.10">
    <property type="entry name" value="MetI-like"/>
    <property type="match status" value="2"/>
</dbReference>
<evidence type="ECO:0000256" key="6">
    <source>
        <dbReference type="ARBA" id="ARBA00023136"/>
    </source>
</evidence>
<dbReference type="RefSeq" id="WP_207324101.1">
    <property type="nucleotide sequence ID" value="NZ_CP071504.1"/>
</dbReference>
<feature type="transmembrane region" description="Helical" evidence="7">
    <location>
        <begin position="230"/>
        <end position="248"/>
    </location>
</feature>
<feature type="transmembrane region" description="Helical" evidence="7">
    <location>
        <begin position="104"/>
        <end position="127"/>
    </location>
</feature>
<dbReference type="EMBL" id="CP071504">
    <property type="protein sequence ID" value="QSX28731.1"/>
    <property type="molecule type" value="Genomic_DNA"/>
</dbReference>
<feature type="transmembrane region" description="Helical" evidence="7">
    <location>
        <begin position="198"/>
        <end position="218"/>
    </location>
</feature>
<dbReference type="InterPro" id="IPR035906">
    <property type="entry name" value="MetI-like_sf"/>
</dbReference>